<evidence type="ECO:0000256" key="1">
    <source>
        <dbReference type="ARBA" id="ARBA00003543"/>
    </source>
</evidence>
<keyword evidence="9 10" id="KW-0066">ATP synthesis</keyword>
<evidence type="ECO:0000259" key="12">
    <source>
        <dbReference type="Pfam" id="PF02823"/>
    </source>
</evidence>
<dbReference type="SUPFAM" id="SSF51344">
    <property type="entry name" value="Epsilon subunit of F1F0-ATP synthase N-terminal domain"/>
    <property type="match status" value="1"/>
</dbReference>
<dbReference type="RefSeq" id="WP_085580043.1">
    <property type="nucleotide sequence ID" value="NZ_JFKA01000002.1"/>
</dbReference>
<evidence type="ECO:0000256" key="11">
    <source>
        <dbReference type="RuleBase" id="RU003656"/>
    </source>
</evidence>
<keyword evidence="4 10" id="KW-0813">Transport</keyword>
<evidence type="ECO:0000256" key="7">
    <source>
        <dbReference type="ARBA" id="ARBA00023136"/>
    </source>
</evidence>
<evidence type="ECO:0000256" key="10">
    <source>
        <dbReference type="HAMAP-Rule" id="MF_00530"/>
    </source>
</evidence>
<dbReference type="CDD" id="cd12152">
    <property type="entry name" value="F1-ATPase_delta"/>
    <property type="match status" value="1"/>
</dbReference>
<evidence type="ECO:0000256" key="2">
    <source>
        <dbReference type="ARBA" id="ARBA00004184"/>
    </source>
</evidence>
<dbReference type="GO" id="GO:0005524">
    <property type="term" value="F:ATP binding"/>
    <property type="evidence" value="ECO:0007669"/>
    <property type="project" value="UniProtKB-UniRule"/>
</dbReference>
<keyword evidence="10" id="KW-1003">Cell membrane</keyword>
<proteinExistence type="inferred from homology"/>
<dbReference type="NCBIfam" id="TIGR01216">
    <property type="entry name" value="ATP_synt_epsi"/>
    <property type="match status" value="1"/>
</dbReference>
<evidence type="ECO:0000313" key="13">
    <source>
        <dbReference type="EMBL" id="OSQ39376.1"/>
    </source>
</evidence>
<evidence type="ECO:0000256" key="6">
    <source>
        <dbReference type="ARBA" id="ARBA00023065"/>
    </source>
</evidence>
<keyword evidence="5 10" id="KW-0375">Hydrogen ion transport</keyword>
<dbReference type="Proteomes" id="UP000193391">
    <property type="component" value="Unassembled WGS sequence"/>
</dbReference>
<dbReference type="Gene3D" id="2.60.15.10">
    <property type="entry name" value="F0F1 ATP synthase delta/epsilon subunit, N-terminal"/>
    <property type="match status" value="1"/>
</dbReference>
<dbReference type="PANTHER" id="PTHR13822:SF10">
    <property type="entry name" value="ATP SYNTHASE EPSILON CHAIN, CHLOROPLASTIC"/>
    <property type="match status" value="1"/>
</dbReference>
<name>A0A1Y2L1L8_9PROT</name>
<keyword evidence="8 10" id="KW-0139">CF(1)</keyword>
<keyword evidence="7 10" id="KW-0472">Membrane</keyword>
<dbReference type="GO" id="GO:0005886">
    <property type="term" value="C:plasma membrane"/>
    <property type="evidence" value="ECO:0007669"/>
    <property type="project" value="UniProtKB-SubCell"/>
</dbReference>
<protein>
    <recommendedName>
        <fullName evidence="10">ATP synthase epsilon chain</fullName>
    </recommendedName>
    <alternativeName>
        <fullName evidence="10">ATP synthase F1 sector epsilon subunit</fullName>
    </alternativeName>
    <alternativeName>
        <fullName evidence="10">F-ATPase epsilon subunit</fullName>
    </alternativeName>
</protein>
<keyword evidence="14" id="KW-1185">Reference proteome</keyword>
<dbReference type="Pfam" id="PF02823">
    <property type="entry name" value="ATP-synt_DE_N"/>
    <property type="match status" value="1"/>
</dbReference>
<sequence length="134" mass="13930">MTDTTVLELVSPSALLKSEPVEMVVVPGTEGNFGVLPKHAPLISTIRPGVIDIYKGGSVSERIFVAGGVAEVNPERCTILAEEAIPVADIKADVAQARLEAAKAAFDAAKSTHEKVNAEREVAIAAAQIAALTN</sequence>
<dbReference type="GO" id="GO:0046933">
    <property type="term" value="F:proton-transporting ATP synthase activity, rotational mechanism"/>
    <property type="evidence" value="ECO:0007669"/>
    <property type="project" value="UniProtKB-UniRule"/>
</dbReference>
<evidence type="ECO:0000256" key="8">
    <source>
        <dbReference type="ARBA" id="ARBA00023196"/>
    </source>
</evidence>
<dbReference type="AlphaFoldDB" id="A0A1Y2L1L8"/>
<dbReference type="HAMAP" id="MF_00530">
    <property type="entry name" value="ATP_synth_epsil_bac"/>
    <property type="match status" value="1"/>
</dbReference>
<keyword evidence="6 10" id="KW-0406">Ion transport</keyword>
<evidence type="ECO:0000256" key="9">
    <source>
        <dbReference type="ARBA" id="ARBA00023310"/>
    </source>
</evidence>
<dbReference type="STRING" id="1293891.TMES_04705"/>
<dbReference type="EMBL" id="JFKA01000002">
    <property type="protein sequence ID" value="OSQ39376.1"/>
    <property type="molecule type" value="Genomic_DNA"/>
</dbReference>
<comment type="similarity">
    <text evidence="3 10 11">Belongs to the ATPase epsilon chain family.</text>
</comment>
<reference evidence="13 14" key="1">
    <citation type="submission" date="2014-03" db="EMBL/GenBank/DDBJ databases">
        <title>The draft genome sequence of Thalassospira mesophila JCM 18969.</title>
        <authorList>
            <person name="Lai Q."/>
            <person name="Shao Z."/>
        </authorList>
    </citation>
    <scope>NUCLEOTIDE SEQUENCE [LARGE SCALE GENOMIC DNA]</scope>
    <source>
        <strain evidence="13 14">JCM 18969</strain>
    </source>
</reference>
<comment type="subunit">
    <text evidence="10 11">F-type ATPases have 2 components, CF(1) - the catalytic core - and CF(0) - the membrane proton channel. CF(1) has five subunits: alpha(3), beta(3), gamma(1), delta(1), epsilon(1). CF(0) has three main subunits: a, b and c.</text>
</comment>
<dbReference type="PANTHER" id="PTHR13822">
    <property type="entry name" value="ATP SYNTHASE DELTA/EPSILON CHAIN"/>
    <property type="match status" value="1"/>
</dbReference>
<dbReference type="InterPro" id="IPR036771">
    <property type="entry name" value="ATPsynth_dsu/esu_N"/>
</dbReference>
<organism evidence="13 14">
    <name type="scientific">Thalassospira mesophila</name>
    <dbReference type="NCBI Taxonomy" id="1293891"/>
    <lineage>
        <taxon>Bacteria</taxon>
        <taxon>Pseudomonadati</taxon>
        <taxon>Pseudomonadota</taxon>
        <taxon>Alphaproteobacteria</taxon>
        <taxon>Rhodospirillales</taxon>
        <taxon>Thalassospiraceae</taxon>
        <taxon>Thalassospira</taxon>
    </lineage>
</organism>
<dbReference type="GO" id="GO:0045259">
    <property type="term" value="C:proton-transporting ATP synthase complex"/>
    <property type="evidence" value="ECO:0007669"/>
    <property type="project" value="UniProtKB-KW"/>
</dbReference>
<comment type="caution">
    <text evidence="13">The sequence shown here is derived from an EMBL/GenBank/DDBJ whole genome shotgun (WGS) entry which is preliminary data.</text>
</comment>
<evidence type="ECO:0000256" key="3">
    <source>
        <dbReference type="ARBA" id="ARBA00005712"/>
    </source>
</evidence>
<comment type="subcellular location">
    <subcellularLocation>
        <location evidence="10">Cell membrane</location>
        <topology evidence="10">Peripheral membrane protein</topology>
    </subcellularLocation>
    <subcellularLocation>
        <location evidence="2">Endomembrane system</location>
        <topology evidence="2">Peripheral membrane protein</topology>
    </subcellularLocation>
</comment>
<feature type="domain" description="ATP synthase F1 complex delta/epsilon subunit N-terminal" evidence="12">
    <location>
        <begin position="7"/>
        <end position="84"/>
    </location>
</feature>
<gene>
    <name evidence="10" type="primary">atpC</name>
    <name evidence="13" type="ORF">TMES_04705</name>
</gene>
<evidence type="ECO:0000256" key="4">
    <source>
        <dbReference type="ARBA" id="ARBA00022448"/>
    </source>
</evidence>
<comment type="function">
    <text evidence="1 10">Produces ATP from ADP in the presence of a proton gradient across the membrane.</text>
</comment>
<dbReference type="GO" id="GO:0012505">
    <property type="term" value="C:endomembrane system"/>
    <property type="evidence" value="ECO:0007669"/>
    <property type="project" value="UniProtKB-SubCell"/>
</dbReference>
<evidence type="ECO:0000256" key="5">
    <source>
        <dbReference type="ARBA" id="ARBA00022781"/>
    </source>
</evidence>
<dbReference type="InterPro" id="IPR020546">
    <property type="entry name" value="ATP_synth_F1_dsu/esu_N"/>
</dbReference>
<evidence type="ECO:0000313" key="14">
    <source>
        <dbReference type="Proteomes" id="UP000193391"/>
    </source>
</evidence>
<accession>A0A1Y2L1L8</accession>
<dbReference type="OrthoDB" id="9799969at2"/>
<dbReference type="InterPro" id="IPR001469">
    <property type="entry name" value="ATP_synth_F1_dsu/esu"/>
</dbReference>